<dbReference type="PROSITE" id="PS50975">
    <property type="entry name" value="ATP_GRASP"/>
    <property type="match status" value="1"/>
</dbReference>
<protein>
    <recommendedName>
        <fullName evidence="3">propionyl-CoA carboxylase</fullName>
        <ecNumber evidence="3">6.4.1.3</ecNumber>
    </recommendedName>
</protein>
<organism evidence="19 20">
    <name type="scientific">Croceibacterium soli</name>
    <dbReference type="NCBI Taxonomy" id="1739690"/>
    <lineage>
        <taxon>Bacteria</taxon>
        <taxon>Pseudomonadati</taxon>
        <taxon>Pseudomonadota</taxon>
        <taxon>Alphaproteobacteria</taxon>
        <taxon>Sphingomonadales</taxon>
        <taxon>Erythrobacteraceae</taxon>
        <taxon>Croceibacterium</taxon>
    </lineage>
</organism>
<dbReference type="InterPro" id="IPR005482">
    <property type="entry name" value="Biotin_COase_C"/>
</dbReference>
<evidence type="ECO:0000256" key="13">
    <source>
        <dbReference type="ARBA" id="ARBA00049495"/>
    </source>
</evidence>
<dbReference type="InterPro" id="IPR050856">
    <property type="entry name" value="Biotin_carboxylase_complex"/>
</dbReference>
<evidence type="ECO:0000256" key="4">
    <source>
        <dbReference type="ARBA" id="ARBA00022598"/>
    </source>
</evidence>
<evidence type="ECO:0000313" key="19">
    <source>
        <dbReference type="EMBL" id="MXP40099.1"/>
    </source>
</evidence>
<comment type="cofactor">
    <cofactor evidence="1">
        <name>biotin</name>
        <dbReference type="ChEBI" id="CHEBI:57586"/>
    </cofactor>
</comment>
<dbReference type="CDD" id="cd06850">
    <property type="entry name" value="biotinyl_domain"/>
    <property type="match status" value="1"/>
</dbReference>
<dbReference type="PANTHER" id="PTHR18866">
    <property type="entry name" value="CARBOXYLASE:PYRUVATE/ACETYL-COA/PROPIONYL-COA CARBOXYLASE"/>
    <property type="match status" value="1"/>
</dbReference>
<dbReference type="Gene3D" id="3.30.470.20">
    <property type="entry name" value="ATP-grasp fold, B domain"/>
    <property type="match status" value="1"/>
</dbReference>
<dbReference type="Pfam" id="PF00289">
    <property type="entry name" value="Biotin_carb_N"/>
    <property type="match status" value="1"/>
</dbReference>
<keyword evidence="7 14" id="KW-0067">ATP-binding</keyword>
<evidence type="ECO:0000256" key="15">
    <source>
        <dbReference type="SAM" id="MobiDB-lite"/>
    </source>
</evidence>
<keyword evidence="5" id="KW-0479">Metal-binding</keyword>
<dbReference type="GO" id="GO:0046872">
    <property type="term" value="F:metal ion binding"/>
    <property type="evidence" value="ECO:0007669"/>
    <property type="project" value="UniProtKB-KW"/>
</dbReference>
<dbReference type="InterPro" id="IPR011764">
    <property type="entry name" value="Biotin_carboxylation_dom"/>
</dbReference>
<evidence type="ECO:0000256" key="11">
    <source>
        <dbReference type="ARBA" id="ARBA00023211"/>
    </source>
</evidence>
<dbReference type="InterPro" id="IPR016185">
    <property type="entry name" value="PreATP-grasp_dom_sf"/>
</dbReference>
<dbReference type="PROSITE" id="PS00188">
    <property type="entry name" value="BIOTIN"/>
    <property type="match status" value="1"/>
</dbReference>
<dbReference type="InterPro" id="IPR005479">
    <property type="entry name" value="CPAse_ATP-bd"/>
</dbReference>
<keyword evidence="11" id="KW-0464">Manganese</keyword>
<evidence type="ECO:0000259" key="16">
    <source>
        <dbReference type="PROSITE" id="PS50968"/>
    </source>
</evidence>
<dbReference type="Pfam" id="PF00364">
    <property type="entry name" value="Biotin_lipoyl"/>
    <property type="match status" value="1"/>
</dbReference>
<dbReference type="InterPro" id="IPR005481">
    <property type="entry name" value="BC-like_N"/>
</dbReference>
<comment type="catalytic activity">
    <reaction evidence="13">
        <text>propanoyl-CoA + hydrogencarbonate + ATP = (S)-methylmalonyl-CoA + ADP + phosphate + H(+)</text>
        <dbReference type="Rhea" id="RHEA:23720"/>
        <dbReference type="ChEBI" id="CHEBI:15378"/>
        <dbReference type="ChEBI" id="CHEBI:17544"/>
        <dbReference type="ChEBI" id="CHEBI:30616"/>
        <dbReference type="ChEBI" id="CHEBI:43474"/>
        <dbReference type="ChEBI" id="CHEBI:57327"/>
        <dbReference type="ChEBI" id="CHEBI:57392"/>
        <dbReference type="ChEBI" id="CHEBI:456216"/>
        <dbReference type="EC" id="6.4.1.3"/>
    </reaction>
    <physiologicalReaction direction="left-to-right" evidence="13">
        <dbReference type="Rhea" id="RHEA:23721"/>
    </physiologicalReaction>
</comment>
<dbReference type="SUPFAM" id="SSF51246">
    <property type="entry name" value="Rudiment single hybrid motif"/>
    <property type="match status" value="1"/>
</dbReference>
<evidence type="ECO:0000256" key="1">
    <source>
        <dbReference type="ARBA" id="ARBA00001953"/>
    </source>
</evidence>
<accession>A0A6I4UR66</accession>
<comment type="caution">
    <text evidence="19">The sequence shown here is derived from an EMBL/GenBank/DDBJ whole genome shotgun (WGS) entry which is preliminary data.</text>
</comment>
<evidence type="ECO:0000256" key="7">
    <source>
        <dbReference type="ARBA" id="ARBA00022840"/>
    </source>
</evidence>
<dbReference type="EMBL" id="WTYK01000001">
    <property type="protein sequence ID" value="MXP40099.1"/>
    <property type="molecule type" value="Genomic_DNA"/>
</dbReference>
<evidence type="ECO:0000259" key="18">
    <source>
        <dbReference type="PROSITE" id="PS50979"/>
    </source>
</evidence>
<dbReference type="GO" id="GO:0004658">
    <property type="term" value="F:propionyl-CoA carboxylase activity"/>
    <property type="evidence" value="ECO:0007669"/>
    <property type="project" value="UniProtKB-EC"/>
</dbReference>
<dbReference type="Pfam" id="PF02785">
    <property type="entry name" value="Biotin_carb_C"/>
    <property type="match status" value="1"/>
</dbReference>
<evidence type="ECO:0000256" key="10">
    <source>
        <dbReference type="ARBA" id="ARBA00023098"/>
    </source>
</evidence>
<dbReference type="PROSITE" id="PS50979">
    <property type="entry name" value="BC"/>
    <property type="match status" value="1"/>
</dbReference>
<feature type="domain" description="ATP-grasp" evidence="17">
    <location>
        <begin position="120"/>
        <end position="321"/>
    </location>
</feature>
<dbReference type="InterPro" id="IPR001882">
    <property type="entry name" value="Biotin_BS"/>
</dbReference>
<evidence type="ECO:0000256" key="5">
    <source>
        <dbReference type="ARBA" id="ARBA00022723"/>
    </source>
</evidence>
<feature type="domain" description="Lipoyl-binding" evidence="16">
    <location>
        <begin position="618"/>
        <end position="697"/>
    </location>
</feature>
<dbReference type="OrthoDB" id="9763189at2"/>
<keyword evidence="20" id="KW-1185">Reference proteome</keyword>
<keyword evidence="9" id="KW-0442">Lipid degradation</keyword>
<keyword evidence="4" id="KW-0436">Ligase</keyword>
<dbReference type="SUPFAM" id="SSF52440">
    <property type="entry name" value="PreATP-grasp domain"/>
    <property type="match status" value="1"/>
</dbReference>
<dbReference type="SMART" id="SM00878">
    <property type="entry name" value="Biotin_carb_C"/>
    <property type="match status" value="1"/>
</dbReference>
<evidence type="ECO:0000256" key="8">
    <source>
        <dbReference type="ARBA" id="ARBA00022842"/>
    </source>
</evidence>
<evidence type="ECO:0000256" key="9">
    <source>
        <dbReference type="ARBA" id="ARBA00022963"/>
    </source>
</evidence>
<dbReference type="PROSITE" id="PS00866">
    <property type="entry name" value="CPSASE_1"/>
    <property type="match status" value="1"/>
</dbReference>
<dbReference type="Pfam" id="PF02786">
    <property type="entry name" value="CPSase_L_D2"/>
    <property type="match status" value="1"/>
</dbReference>
<dbReference type="InterPro" id="IPR011054">
    <property type="entry name" value="Rudment_hybrid_motif"/>
</dbReference>
<dbReference type="SUPFAM" id="SSF56059">
    <property type="entry name" value="Glutathione synthetase ATP-binding domain-like"/>
    <property type="match status" value="1"/>
</dbReference>
<feature type="region of interest" description="Disordered" evidence="15">
    <location>
        <begin position="372"/>
        <end position="391"/>
    </location>
</feature>
<gene>
    <name evidence="19" type="ORF">GRI75_00380</name>
</gene>
<dbReference type="GO" id="GO:0005524">
    <property type="term" value="F:ATP binding"/>
    <property type="evidence" value="ECO:0007669"/>
    <property type="project" value="UniProtKB-UniRule"/>
</dbReference>
<evidence type="ECO:0000256" key="6">
    <source>
        <dbReference type="ARBA" id="ARBA00022741"/>
    </source>
</evidence>
<evidence type="ECO:0000259" key="17">
    <source>
        <dbReference type="PROSITE" id="PS50975"/>
    </source>
</evidence>
<name>A0A6I4UR66_9SPHN</name>
<dbReference type="Pfam" id="PF18140">
    <property type="entry name" value="PCC_BT"/>
    <property type="match status" value="1"/>
</dbReference>
<sequence length="697" mass="74697">MFRKILIANRGEIACRVIRTARRMGIATVAVYSDADARSPFVALADEAVHIGPAAASESYLVPEKIIAACKQTGAEAVHPGYGFLSERASFVEALEAEGIAFIGPPASAIAAMGDKIESKRLARAAGVNVVPGSEGEISDTESALDICNQIGYPVMIKASAGGGGKGMRLAYSDTDVREGFDATRREGLASFGDDRVFIEKFIEDPRHIEIQLLGDKHGTVLYLNERECSIQRRHQKVIEEAPSPFVTPAMRHRMGEQCVALAQAVGYHSAGTVELIVSGADLTGESFYFLEMNTRLQVEHPVTEAITGIDLVEQMIRVAAGEKLAFTQEDIGIDGWAIESRVYAEDPYRGFLPSTGRLVRYEVPEAQFHQAPFPPSPSGEGMGVGPVPSDKPHPLALSPEGEGEGYVRVDDGVAEGGEVSMFYDPMIAKLITWAPTRSEAAGLQVEALDRFRIEGLGHNVDFLSAIMQHPRFLAGELTTGFIAEEWPEGFAGAAASEELLRTVAAVAAGIECSHRARAAQTSGKIDGVAGSWSDWSVRMAGRDYAVTLGDGHAMVDGHRVEGTCDWRPGDSTATASGNGLNLGLIVRRDGVSWRITTHGATHRALVLPAHIAPLARHMIEKVPPDLSRFLICPMPGLLVSLHVGQGDAVVPGQPLATVEAMKMENILRAEKAGTVKELRASEGDSLVVDQVILELE</sequence>
<dbReference type="PANTHER" id="PTHR18866:SF33">
    <property type="entry name" value="METHYLCROTONOYL-COA CARBOXYLASE SUBUNIT ALPHA, MITOCHONDRIAL-RELATED"/>
    <property type="match status" value="1"/>
</dbReference>
<dbReference type="GO" id="GO:0016042">
    <property type="term" value="P:lipid catabolic process"/>
    <property type="evidence" value="ECO:0007669"/>
    <property type="project" value="UniProtKB-KW"/>
</dbReference>
<comment type="pathway">
    <text evidence="2">Metabolic intermediate metabolism; propanoyl-CoA degradation; succinyl-CoA from propanoyl-CoA: step 1/3.</text>
</comment>
<keyword evidence="6 14" id="KW-0547">Nucleotide-binding</keyword>
<evidence type="ECO:0000256" key="3">
    <source>
        <dbReference type="ARBA" id="ARBA00013050"/>
    </source>
</evidence>
<reference evidence="19 20" key="1">
    <citation type="submission" date="2019-12" db="EMBL/GenBank/DDBJ databases">
        <title>Genomic-based taxomic classification of the family Erythrobacteraceae.</title>
        <authorList>
            <person name="Xu L."/>
        </authorList>
    </citation>
    <scope>NUCLEOTIDE SEQUENCE [LARGE SCALE GENOMIC DNA]</scope>
    <source>
        <strain evidence="19 20">MCCC 1K02066</strain>
    </source>
</reference>
<dbReference type="PROSITE" id="PS00867">
    <property type="entry name" value="CPSASE_2"/>
    <property type="match status" value="1"/>
</dbReference>
<dbReference type="FunFam" id="3.30.1490.20:FF:000018">
    <property type="entry name" value="Biotin carboxylase"/>
    <property type="match status" value="1"/>
</dbReference>
<dbReference type="EC" id="6.4.1.3" evidence="3"/>
<dbReference type="AlphaFoldDB" id="A0A6I4UR66"/>
<dbReference type="InterPro" id="IPR041265">
    <property type="entry name" value="PCC_BT"/>
</dbReference>
<dbReference type="InterPro" id="IPR000089">
    <property type="entry name" value="Biotin_lipoyl"/>
</dbReference>
<dbReference type="UniPathway" id="UPA00945">
    <property type="reaction ID" value="UER00908"/>
</dbReference>
<dbReference type="FunFam" id="3.40.50.20:FF:000010">
    <property type="entry name" value="Propionyl-CoA carboxylase subunit alpha"/>
    <property type="match status" value="1"/>
</dbReference>
<evidence type="ECO:0000256" key="12">
    <source>
        <dbReference type="ARBA" id="ARBA00023267"/>
    </source>
</evidence>
<dbReference type="Gene3D" id="2.40.50.100">
    <property type="match status" value="1"/>
</dbReference>
<keyword evidence="12" id="KW-0092">Biotin</keyword>
<dbReference type="SUPFAM" id="SSF51230">
    <property type="entry name" value="Single hybrid motif"/>
    <property type="match status" value="1"/>
</dbReference>
<evidence type="ECO:0000256" key="2">
    <source>
        <dbReference type="ARBA" id="ARBA00005060"/>
    </source>
</evidence>
<dbReference type="InterPro" id="IPR011053">
    <property type="entry name" value="Single_hybrid_motif"/>
</dbReference>
<keyword evidence="10" id="KW-0443">Lipid metabolism</keyword>
<dbReference type="PROSITE" id="PS50968">
    <property type="entry name" value="BIOTINYL_LIPOYL"/>
    <property type="match status" value="1"/>
</dbReference>
<proteinExistence type="predicted"/>
<keyword evidence="8" id="KW-0460">Magnesium</keyword>
<feature type="domain" description="Biotin carboxylation" evidence="18">
    <location>
        <begin position="1"/>
        <end position="488"/>
    </location>
</feature>
<dbReference type="RefSeq" id="WP_160744968.1">
    <property type="nucleotide sequence ID" value="NZ_WTYK01000001.1"/>
</dbReference>
<evidence type="ECO:0000256" key="14">
    <source>
        <dbReference type="PROSITE-ProRule" id="PRU00409"/>
    </source>
</evidence>
<dbReference type="Proteomes" id="UP000469159">
    <property type="component" value="Unassembled WGS sequence"/>
</dbReference>
<dbReference type="Gene3D" id="3.30.700.30">
    <property type="match status" value="1"/>
</dbReference>
<evidence type="ECO:0000313" key="20">
    <source>
        <dbReference type="Proteomes" id="UP000469159"/>
    </source>
</evidence>
<dbReference type="InterPro" id="IPR011761">
    <property type="entry name" value="ATP-grasp"/>
</dbReference>